<evidence type="ECO:0000313" key="2">
    <source>
        <dbReference type="EMBL" id="MED6178160.1"/>
    </source>
</evidence>
<reference evidence="2 3" key="1">
    <citation type="journal article" date="2023" name="Plants (Basel)">
        <title>Bridging the Gap: Combining Genomics and Transcriptomics Approaches to Understand Stylosanthes scabra, an Orphan Legume from the Brazilian Caatinga.</title>
        <authorList>
            <person name="Ferreira-Neto J.R.C."/>
            <person name="da Silva M.D."/>
            <person name="Binneck E."/>
            <person name="de Melo N.F."/>
            <person name="da Silva R.H."/>
            <person name="de Melo A.L.T.M."/>
            <person name="Pandolfi V."/>
            <person name="Bustamante F.O."/>
            <person name="Brasileiro-Vidal A.C."/>
            <person name="Benko-Iseppon A.M."/>
        </authorList>
    </citation>
    <scope>NUCLEOTIDE SEQUENCE [LARGE SCALE GENOMIC DNA]</scope>
    <source>
        <tissue evidence="2">Leaves</tissue>
    </source>
</reference>
<dbReference type="PANTHER" id="PTHR22603">
    <property type="entry name" value="CHOLINE/ETHANOALAMINE KINASE"/>
    <property type="match status" value="1"/>
</dbReference>
<gene>
    <name evidence="2" type="ORF">PIB30_104993</name>
</gene>
<dbReference type="Gene3D" id="3.30.200.20">
    <property type="entry name" value="Phosphorylase Kinase, domain 1"/>
    <property type="match status" value="1"/>
</dbReference>
<dbReference type="PANTHER" id="PTHR22603:SF81">
    <property type="entry name" value="CHOLINE KINASE 2-RELATED"/>
    <property type="match status" value="1"/>
</dbReference>
<protein>
    <submittedName>
        <fullName evidence="2">Uncharacterized protein</fullName>
    </submittedName>
</protein>
<keyword evidence="3" id="KW-1185">Reference proteome</keyword>
<comment type="similarity">
    <text evidence="1">Belongs to the choline/ethanolamine kinase family.</text>
</comment>
<proteinExistence type="inferred from homology"/>
<evidence type="ECO:0000256" key="1">
    <source>
        <dbReference type="ARBA" id="ARBA00038211"/>
    </source>
</evidence>
<comment type="caution">
    <text evidence="2">The sequence shown here is derived from an EMBL/GenBank/DDBJ whole genome shotgun (WGS) entry which is preliminary data.</text>
</comment>
<dbReference type="InterPro" id="IPR011009">
    <property type="entry name" value="Kinase-like_dom_sf"/>
</dbReference>
<dbReference type="EMBL" id="JASCZI010154782">
    <property type="protein sequence ID" value="MED6178160.1"/>
    <property type="molecule type" value="Genomic_DNA"/>
</dbReference>
<feature type="non-terminal residue" evidence="2">
    <location>
        <position position="70"/>
    </location>
</feature>
<dbReference type="Pfam" id="PF01633">
    <property type="entry name" value="Choline_kinase"/>
    <property type="match status" value="1"/>
</dbReference>
<dbReference type="SUPFAM" id="SSF56112">
    <property type="entry name" value="Protein kinase-like (PK-like)"/>
    <property type="match status" value="1"/>
</dbReference>
<organism evidence="2 3">
    <name type="scientific">Stylosanthes scabra</name>
    <dbReference type="NCBI Taxonomy" id="79078"/>
    <lineage>
        <taxon>Eukaryota</taxon>
        <taxon>Viridiplantae</taxon>
        <taxon>Streptophyta</taxon>
        <taxon>Embryophyta</taxon>
        <taxon>Tracheophyta</taxon>
        <taxon>Spermatophyta</taxon>
        <taxon>Magnoliopsida</taxon>
        <taxon>eudicotyledons</taxon>
        <taxon>Gunneridae</taxon>
        <taxon>Pentapetalae</taxon>
        <taxon>rosids</taxon>
        <taxon>fabids</taxon>
        <taxon>Fabales</taxon>
        <taxon>Fabaceae</taxon>
        <taxon>Papilionoideae</taxon>
        <taxon>50 kb inversion clade</taxon>
        <taxon>dalbergioids sensu lato</taxon>
        <taxon>Dalbergieae</taxon>
        <taxon>Pterocarpus clade</taxon>
        <taxon>Stylosanthes</taxon>
    </lineage>
</organism>
<name>A0ABU6W0G1_9FABA</name>
<sequence>MTNVVFQIKWRTKAGETSRKVLVRIYGQGVDIFFDRHDEIRTFEFMSKHGQGPSLLGRFANAQSPPLDRL</sequence>
<accession>A0ABU6W0G1</accession>
<evidence type="ECO:0000313" key="3">
    <source>
        <dbReference type="Proteomes" id="UP001341840"/>
    </source>
</evidence>
<dbReference type="Proteomes" id="UP001341840">
    <property type="component" value="Unassembled WGS sequence"/>
</dbReference>